<dbReference type="PATRIC" id="fig|279113.10.peg.2364"/>
<keyword evidence="4" id="KW-1185">Reference proteome</keyword>
<name>A0A127Q5F0_9BURK</name>
<reference evidence="3 4" key="1">
    <citation type="submission" date="2015-11" db="EMBL/GenBank/DDBJ databases">
        <title>Exploring the genomic traits of fungus-feeding bacterial genus Collimonas.</title>
        <authorList>
            <person name="Song C."/>
            <person name="Schmidt R."/>
            <person name="de Jager V."/>
            <person name="Krzyzanowska D."/>
            <person name="Jongedijk E."/>
            <person name="Cankar K."/>
            <person name="Beekwilder J."/>
            <person name="van Veen A."/>
            <person name="de Boer W."/>
            <person name="van Veen J.A."/>
            <person name="Garbeva P."/>
        </authorList>
    </citation>
    <scope>NUCLEOTIDE SEQUENCE [LARGE SCALE GENOMIC DNA]</scope>
    <source>
        <strain evidence="2 4">Ter291</strain>
        <strain evidence="1 3">Ter91</strain>
    </source>
</reference>
<dbReference type="Proteomes" id="UP000074561">
    <property type="component" value="Chromosome"/>
</dbReference>
<accession>A0A127Q5F0</accession>
<dbReference type="KEGG" id="cpra:CPter91_2952"/>
<evidence type="ECO:0000313" key="2">
    <source>
        <dbReference type="EMBL" id="AMP14628.1"/>
    </source>
</evidence>
<evidence type="ECO:0000313" key="4">
    <source>
        <dbReference type="Proteomes" id="UP000074914"/>
    </source>
</evidence>
<protein>
    <submittedName>
        <fullName evidence="1">Uncharacterized protein</fullName>
    </submittedName>
</protein>
<evidence type="ECO:0000313" key="1">
    <source>
        <dbReference type="EMBL" id="AMP05298.1"/>
    </source>
</evidence>
<dbReference type="EMBL" id="CP013234">
    <property type="protein sequence ID" value="AMP05298.1"/>
    <property type="molecule type" value="Genomic_DNA"/>
</dbReference>
<organism evidence="1 3">
    <name type="scientific">Collimonas pratensis</name>
    <dbReference type="NCBI Taxonomy" id="279113"/>
    <lineage>
        <taxon>Bacteria</taxon>
        <taxon>Pseudomonadati</taxon>
        <taxon>Pseudomonadota</taxon>
        <taxon>Betaproteobacteria</taxon>
        <taxon>Burkholderiales</taxon>
        <taxon>Oxalobacteraceae</taxon>
        <taxon>Collimonas</taxon>
    </lineage>
</organism>
<proteinExistence type="predicted"/>
<dbReference type="STRING" id="279113.CPter91_2952"/>
<sequence>MKFASKLPRNNTKIGNIRLKELLLHLGVTCALLRHGSVK</sequence>
<gene>
    <name evidence="2" type="ORF">CPter291_2371</name>
    <name evidence="1" type="ORF">CPter91_2952</name>
</gene>
<dbReference type="AlphaFoldDB" id="A0A127Q5F0"/>
<dbReference type="EMBL" id="CP013236">
    <property type="protein sequence ID" value="AMP14628.1"/>
    <property type="molecule type" value="Genomic_DNA"/>
</dbReference>
<dbReference type="Proteomes" id="UP000074914">
    <property type="component" value="Chromosome"/>
</dbReference>
<evidence type="ECO:0000313" key="3">
    <source>
        <dbReference type="Proteomes" id="UP000074561"/>
    </source>
</evidence>